<gene>
    <name evidence="1" type="ORF">DR864_14240</name>
</gene>
<name>A0A344TJK5_9BACT</name>
<proteinExistence type="predicted"/>
<reference evidence="1 2" key="1">
    <citation type="submission" date="2018-07" db="EMBL/GenBank/DDBJ databases">
        <title>Genome sequencing of Runella.</title>
        <authorList>
            <person name="Baek M.-G."/>
            <person name="Yi H."/>
        </authorList>
    </citation>
    <scope>NUCLEOTIDE SEQUENCE [LARGE SCALE GENOMIC DNA]</scope>
    <source>
        <strain evidence="1 2">HYN0085</strain>
    </source>
</reference>
<keyword evidence="2" id="KW-1185">Reference proteome</keyword>
<dbReference type="KEGG" id="run:DR864_14240"/>
<accession>A0A344TJK5</accession>
<dbReference type="Proteomes" id="UP000251993">
    <property type="component" value="Chromosome"/>
</dbReference>
<evidence type="ECO:0000313" key="2">
    <source>
        <dbReference type="Proteomes" id="UP000251993"/>
    </source>
</evidence>
<dbReference type="EMBL" id="CP030850">
    <property type="protein sequence ID" value="AXE18826.1"/>
    <property type="molecule type" value="Genomic_DNA"/>
</dbReference>
<organism evidence="1 2">
    <name type="scientific">Runella rosea</name>
    <dbReference type="NCBI Taxonomy" id="2259595"/>
    <lineage>
        <taxon>Bacteria</taxon>
        <taxon>Pseudomonadati</taxon>
        <taxon>Bacteroidota</taxon>
        <taxon>Cytophagia</taxon>
        <taxon>Cytophagales</taxon>
        <taxon>Spirosomataceae</taxon>
        <taxon>Runella</taxon>
    </lineage>
</organism>
<evidence type="ECO:0008006" key="3">
    <source>
        <dbReference type="Google" id="ProtNLM"/>
    </source>
</evidence>
<dbReference type="AlphaFoldDB" id="A0A344TJK5"/>
<dbReference type="OrthoDB" id="9796058at2"/>
<dbReference type="InterPro" id="IPR036629">
    <property type="entry name" value="YjbJ_sf"/>
</dbReference>
<dbReference type="RefSeq" id="WP_114067607.1">
    <property type="nucleotide sequence ID" value="NZ_CP030850.1"/>
</dbReference>
<evidence type="ECO:0000313" key="1">
    <source>
        <dbReference type="EMBL" id="AXE18826.1"/>
    </source>
</evidence>
<protein>
    <recommendedName>
        <fullName evidence="3">General stress protein CsbD</fullName>
    </recommendedName>
</protein>
<dbReference type="SUPFAM" id="SSF69047">
    <property type="entry name" value="Hypothetical protein YjbJ"/>
    <property type="match status" value="1"/>
</dbReference>
<dbReference type="Gene3D" id="1.10.1470.10">
    <property type="entry name" value="YjbJ"/>
    <property type="match status" value="1"/>
</dbReference>
<sequence>MATPQTKDAETFKITGNWDSMARLLKDKFAQLTDADLKFEPGKESELIKRVELRLNKKREEVINIIKKGQTEKA</sequence>